<gene>
    <name evidence="3" type="ORF">HGB48_34030</name>
</gene>
<dbReference type="Pfam" id="PF04954">
    <property type="entry name" value="SIP"/>
    <property type="match status" value="1"/>
</dbReference>
<protein>
    <submittedName>
        <fullName evidence="3">Siderophore-interacting protein</fullName>
    </submittedName>
</protein>
<organism evidence="3 4">
    <name type="scientific">Actinomadura latina</name>
    <dbReference type="NCBI Taxonomy" id="163603"/>
    <lineage>
        <taxon>Bacteria</taxon>
        <taxon>Bacillati</taxon>
        <taxon>Actinomycetota</taxon>
        <taxon>Actinomycetes</taxon>
        <taxon>Streptosporangiales</taxon>
        <taxon>Thermomonosporaceae</taxon>
        <taxon>Actinomadura</taxon>
    </lineage>
</organism>
<dbReference type="InterPro" id="IPR007037">
    <property type="entry name" value="SIP_rossman_dom"/>
</dbReference>
<dbReference type="InterPro" id="IPR039374">
    <property type="entry name" value="SIP_fam"/>
</dbReference>
<dbReference type="GO" id="GO:0016491">
    <property type="term" value="F:oxidoreductase activity"/>
    <property type="evidence" value="ECO:0007669"/>
    <property type="project" value="InterPro"/>
</dbReference>
<dbReference type="InterPro" id="IPR017927">
    <property type="entry name" value="FAD-bd_FR_type"/>
</dbReference>
<feature type="region of interest" description="Disordered" evidence="1">
    <location>
        <begin position="255"/>
        <end position="281"/>
    </location>
</feature>
<proteinExistence type="predicted"/>
<dbReference type="CDD" id="cd06193">
    <property type="entry name" value="siderophore_interacting"/>
    <property type="match status" value="1"/>
</dbReference>
<dbReference type="PANTHER" id="PTHR30157">
    <property type="entry name" value="FERRIC REDUCTASE, NADPH-DEPENDENT"/>
    <property type="match status" value="1"/>
</dbReference>
<dbReference type="InterPro" id="IPR039261">
    <property type="entry name" value="FNR_nucleotide-bd"/>
</dbReference>
<evidence type="ECO:0000313" key="4">
    <source>
        <dbReference type="Proteomes" id="UP000579250"/>
    </source>
</evidence>
<dbReference type="SUPFAM" id="SSF63380">
    <property type="entry name" value="Riboflavin synthase domain-like"/>
    <property type="match status" value="1"/>
</dbReference>
<dbReference type="PANTHER" id="PTHR30157:SF0">
    <property type="entry name" value="NADPH-DEPENDENT FERRIC-CHELATE REDUCTASE"/>
    <property type="match status" value="1"/>
</dbReference>
<dbReference type="FunFam" id="2.40.30.10:FF:000131">
    <property type="entry name" value="NADPH-dependent ferric siderophore reductase"/>
    <property type="match status" value="1"/>
</dbReference>
<dbReference type="Pfam" id="PF08021">
    <property type="entry name" value="FAD_binding_9"/>
    <property type="match status" value="1"/>
</dbReference>
<dbReference type="InterPro" id="IPR013113">
    <property type="entry name" value="SIP_FAD-bd"/>
</dbReference>
<dbReference type="PROSITE" id="PS51384">
    <property type="entry name" value="FAD_FR"/>
    <property type="match status" value="1"/>
</dbReference>
<sequence length="281" mass="30964">MATEPARKGRRLHRGTVLRTGRLTPHMIRVVLGGAGLSGFGAGEFTDHYVKLLFPRPDVAYPEPFDMERVRAELPREQWPSTRTYTVRAWDERARELTIDFVHHGDKGLAGPWAANARPGEEILFTGPGGAYAPRAGAGWHLLAGDESALPAIAAALERVPDGVPARVFIEVAGPAEEQKLQAPDGAEIGWLHRGGGRVGDLVAEAVQKLDFPDGEVHAFVHGEAGFVKELRRHLRVERGLPLAQLSISGYWRRGRDEDGWQSSKRDWNREVEREEAAALS</sequence>
<reference evidence="3 4" key="1">
    <citation type="submission" date="2020-04" db="EMBL/GenBank/DDBJ databases">
        <title>MicrobeNet Type strains.</title>
        <authorList>
            <person name="Nicholson A.C."/>
        </authorList>
    </citation>
    <scope>NUCLEOTIDE SEQUENCE [LARGE SCALE GENOMIC DNA]</scope>
    <source>
        <strain evidence="3 4">ATCC BAA-277</strain>
    </source>
</reference>
<accession>A0A846ZDT8</accession>
<dbReference type="Gene3D" id="3.40.50.80">
    <property type="entry name" value="Nucleotide-binding domain of ferredoxin-NADP reductase (FNR) module"/>
    <property type="match status" value="1"/>
</dbReference>
<evidence type="ECO:0000313" key="3">
    <source>
        <dbReference type="EMBL" id="NKZ08723.1"/>
    </source>
</evidence>
<dbReference type="RefSeq" id="WP_067639555.1">
    <property type="nucleotide sequence ID" value="NZ_JAAXPI010000095.1"/>
</dbReference>
<feature type="domain" description="FAD-binding FR-type" evidence="2">
    <location>
        <begin position="10"/>
        <end position="135"/>
    </location>
</feature>
<dbReference type="InterPro" id="IPR017938">
    <property type="entry name" value="Riboflavin_synthase-like_b-brl"/>
</dbReference>
<name>A0A846ZDT8_9ACTN</name>
<comment type="caution">
    <text evidence="3">The sequence shown here is derived from an EMBL/GenBank/DDBJ whole genome shotgun (WGS) entry which is preliminary data.</text>
</comment>
<dbReference type="Proteomes" id="UP000579250">
    <property type="component" value="Unassembled WGS sequence"/>
</dbReference>
<dbReference type="EMBL" id="JAAXPI010000095">
    <property type="protein sequence ID" value="NKZ08723.1"/>
    <property type="molecule type" value="Genomic_DNA"/>
</dbReference>
<keyword evidence="4" id="KW-1185">Reference proteome</keyword>
<evidence type="ECO:0000256" key="1">
    <source>
        <dbReference type="SAM" id="MobiDB-lite"/>
    </source>
</evidence>
<dbReference type="AlphaFoldDB" id="A0A846ZDT8"/>
<evidence type="ECO:0000259" key="2">
    <source>
        <dbReference type="PROSITE" id="PS51384"/>
    </source>
</evidence>
<dbReference type="Gene3D" id="2.40.30.10">
    <property type="entry name" value="Translation factors"/>
    <property type="match status" value="1"/>
</dbReference>